<dbReference type="GO" id="GO:0008915">
    <property type="term" value="F:lipid-A-disaccharide synthase activity"/>
    <property type="evidence" value="ECO:0007669"/>
    <property type="project" value="UniProtKB-UniRule"/>
</dbReference>
<keyword evidence="13" id="KW-1185">Reference proteome</keyword>
<comment type="similarity">
    <text evidence="2">Belongs to the LpxB family.</text>
</comment>
<dbReference type="Gene3D" id="3.40.50.2000">
    <property type="entry name" value="Glycogen Phosphorylase B"/>
    <property type="match status" value="2"/>
</dbReference>
<keyword evidence="7 12" id="KW-0328">Glycosyltransferase</keyword>
<protein>
    <recommendedName>
        <fullName evidence="4 11">Lipid-A-disaccharide synthase</fullName>
        <ecNumber evidence="3 11">2.4.1.182</ecNumber>
    </recommendedName>
</protein>
<dbReference type="PANTHER" id="PTHR30372">
    <property type="entry name" value="LIPID-A-DISACCHARIDE SYNTHASE"/>
    <property type="match status" value="1"/>
</dbReference>
<evidence type="ECO:0000256" key="2">
    <source>
        <dbReference type="ARBA" id="ARBA00007868"/>
    </source>
</evidence>
<dbReference type="SUPFAM" id="SSF53756">
    <property type="entry name" value="UDP-Glycosyltransferase/glycogen phosphorylase"/>
    <property type="match status" value="1"/>
</dbReference>
<dbReference type="EC" id="2.4.1.182" evidence="3 11"/>
<dbReference type="EMBL" id="CP046565">
    <property type="protein sequence ID" value="QJD28754.1"/>
    <property type="molecule type" value="Genomic_DNA"/>
</dbReference>
<evidence type="ECO:0000256" key="10">
    <source>
        <dbReference type="ARBA" id="ARBA00048975"/>
    </source>
</evidence>
<evidence type="ECO:0000256" key="5">
    <source>
        <dbReference type="ARBA" id="ARBA00022516"/>
    </source>
</evidence>
<reference evidence="13" key="1">
    <citation type="submission" date="2019-12" db="EMBL/GenBank/DDBJ databases">
        <authorList>
            <person name="Awala S.I."/>
            <person name="Rhee S.K."/>
        </authorList>
    </citation>
    <scope>NUCLEOTIDE SEQUENCE [LARGE SCALE GENOMIC DNA]</scope>
    <source>
        <strain evidence="13">IM1</strain>
    </source>
</reference>
<comment type="function">
    <text evidence="1">Condensation of UDP-2,3-diacylglucosamine and 2,3-diacylglucosamine-1-phosphate to form lipid A disaccharide, a precursor of lipid A, a phosphorylated glycolipid that anchors the lipopolysaccharide to the outer membrane of the cell.</text>
</comment>
<evidence type="ECO:0000313" key="12">
    <source>
        <dbReference type="EMBL" id="QJD28754.1"/>
    </source>
</evidence>
<proteinExistence type="inferred from homology"/>
<dbReference type="RefSeq" id="WP_169601601.1">
    <property type="nucleotide sequence ID" value="NZ_CP046565.1"/>
</dbReference>
<keyword evidence="5" id="KW-0444">Lipid biosynthesis</keyword>
<evidence type="ECO:0000256" key="11">
    <source>
        <dbReference type="NCBIfam" id="TIGR00215"/>
    </source>
</evidence>
<dbReference type="InterPro" id="IPR003835">
    <property type="entry name" value="Glyco_trans_19"/>
</dbReference>
<gene>
    <name evidence="12" type="primary">lpxB</name>
    <name evidence="12" type="ORF">GNH96_01425</name>
</gene>
<evidence type="ECO:0000256" key="8">
    <source>
        <dbReference type="ARBA" id="ARBA00022679"/>
    </source>
</evidence>
<dbReference type="Proteomes" id="UP000503004">
    <property type="component" value="Chromosome"/>
</dbReference>
<evidence type="ECO:0000313" key="13">
    <source>
        <dbReference type="Proteomes" id="UP000503004"/>
    </source>
</evidence>
<dbReference type="Pfam" id="PF02684">
    <property type="entry name" value="LpxB"/>
    <property type="match status" value="1"/>
</dbReference>
<keyword evidence="6" id="KW-0441">Lipid A biosynthesis</keyword>
<organism evidence="12 13">
    <name type="scientific">Methylococcus geothermalis</name>
    <dbReference type="NCBI Taxonomy" id="2681310"/>
    <lineage>
        <taxon>Bacteria</taxon>
        <taxon>Pseudomonadati</taxon>
        <taxon>Pseudomonadota</taxon>
        <taxon>Gammaproteobacteria</taxon>
        <taxon>Methylococcales</taxon>
        <taxon>Methylococcaceae</taxon>
        <taxon>Methylococcus</taxon>
    </lineage>
</organism>
<dbReference type="PANTHER" id="PTHR30372:SF4">
    <property type="entry name" value="LIPID-A-DISACCHARIDE SYNTHASE, MITOCHONDRIAL-RELATED"/>
    <property type="match status" value="1"/>
</dbReference>
<dbReference type="GO" id="GO:0005543">
    <property type="term" value="F:phospholipid binding"/>
    <property type="evidence" value="ECO:0007669"/>
    <property type="project" value="TreeGrafter"/>
</dbReference>
<comment type="catalytic activity">
    <reaction evidence="10">
        <text>a lipid X + a UDP-2-N,3-O-bis[(3R)-3-hydroxyacyl]-alpha-D-glucosamine = a lipid A disaccharide + UDP + H(+)</text>
        <dbReference type="Rhea" id="RHEA:67828"/>
        <dbReference type="ChEBI" id="CHEBI:15378"/>
        <dbReference type="ChEBI" id="CHEBI:58223"/>
        <dbReference type="ChEBI" id="CHEBI:137748"/>
        <dbReference type="ChEBI" id="CHEBI:176338"/>
        <dbReference type="ChEBI" id="CHEBI:176343"/>
        <dbReference type="EC" id="2.4.1.182"/>
    </reaction>
</comment>
<evidence type="ECO:0000256" key="4">
    <source>
        <dbReference type="ARBA" id="ARBA00020902"/>
    </source>
</evidence>
<dbReference type="GO" id="GO:0009245">
    <property type="term" value="P:lipid A biosynthetic process"/>
    <property type="evidence" value="ECO:0007669"/>
    <property type="project" value="UniProtKB-UniRule"/>
</dbReference>
<evidence type="ECO:0000256" key="7">
    <source>
        <dbReference type="ARBA" id="ARBA00022676"/>
    </source>
</evidence>
<sequence>MAERAPLVMLVAGEASGDQHAAAMFRELRRLIPEVRGTGMGGPAMSEAGIDIRVDSTGLGVIGLAEIARHYGEISRALEAMKALARAERPDLLICVDYKEFNFRLARAAKAAGIKVLFYVSPQVWAWRPGRVKDYGRAIDHMAVIFPFEVPFYERHGIPVTYVGHPLAGKIAPVADAGRMRRELGMGESGPLVGLLPGSRGNEIRRLLPMMLQTAARIAGERPDARFVLIQAPSVTDELLAAELEAAPVPVRLVKDRRLDVLGCCDAVMTTSGTATLEVALLGVPMAIVYKLAPLSYWLGRLLVTIPFIGLPNILAGRKIVQEFIQREANAEAVGTEVLRILNEPGYALRIRRDLAGVQRTLGEGGGSRRLAELAADLLGASSR</sequence>
<dbReference type="KEGG" id="metu:GNH96_01425"/>
<evidence type="ECO:0000256" key="9">
    <source>
        <dbReference type="ARBA" id="ARBA00023098"/>
    </source>
</evidence>
<accession>A0A858Q4L0</accession>
<dbReference type="AlphaFoldDB" id="A0A858Q4L0"/>
<name>A0A858Q4L0_9GAMM</name>
<dbReference type="GO" id="GO:0016020">
    <property type="term" value="C:membrane"/>
    <property type="evidence" value="ECO:0007669"/>
    <property type="project" value="GOC"/>
</dbReference>
<evidence type="ECO:0000256" key="6">
    <source>
        <dbReference type="ARBA" id="ARBA00022556"/>
    </source>
</evidence>
<keyword evidence="8 12" id="KW-0808">Transferase</keyword>
<dbReference type="NCBIfam" id="TIGR00215">
    <property type="entry name" value="lpxB"/>
    <property type="match status" value="1"/>
</dbReference>
<evidence type="ECO:0000256" key="3">
    <source>
        <dbReference type="ARBA" id="ARBA00012687"/>
    </source>
</evidence>
<keyword evidence="9" id="KW-0443">Lipid metabolism</keyword>
<evidence type="ECO:0000256" key="1">
    <source>
        <dbReference type="ARBA" id="ARBA00002056"/>
    </source>
</evidence>